<reference evidence="1" key="2">
    <citation type="submission" date="2021-04" db="EMBL/GenBank/DDBJ databases">
        <authorList>
            <person name="Podell S."/>
        </authorList>
    </citation>
    <scope>NUCLEOTIDE SEQUENCE</scope>
    <source>
        <strain evidence="1">Hildebrandi</strain>
    </source>
</reference>
<gene>
    <name evidence="1" type="ORF">IV203_014424</name>
</gene>
<protein>
    <submittedName>
        <fullName evidence="1">Uncharacterized protein</fullName>
    </submittedName>
</protein>
<name>A0A9K3PSC7_9STRA</name>
<dbReference type="Proteomes" id="UP000693970">
    <property type="component" value="Unassembled WGS sequence"/>
</dbReference>
<evidence type="ECO:0000313" key="1">
    <source>
        <dbReference type="EMBL" id="KAG7357837.1"/>
    </source>
</evidence>
<proteinExistence type="predicted"/>
<keyword evidence="2" id="KW-1185">Reference proteome</keyword>
<reference evidence="1" key="1">
    <citation type="journal article" date="2021" name="Sci. Rep.">
        <title>Diploid genomic architecture of Nitzschia inconspicua, an elite biomass production diatom.</title>
        <authorList>
            <person name="Oliver A."/>
            <person name="Podell S."/>
            <person name="Pinowska A."/>
            <person name="Traller J.C."/>
            <person name="Smith S.R."/>
            <person name="McClure R."/>
            <person name="Beliaev A."/>
            <person name="Bohutskyi P."/>
            <person name="Hill E.A."/>
            <person name="Rabines A."/>
            <person name="Zheng H."/>
            <person name="Allen L.Z."/>
            <person name="Kuo A."/>
            <person name="Grigoriev I.V."/>
            <person name="Allen A.E."/>
            <person name="Hazlebeck D."/>
            <person name="Allen E.E."/>
        </authorList>
    </citation>
    <scope>NUCLEOTIDE SEQUENCE</scope>
    <source>
        <strain evidence="1">Hildebrandi</strain>
    </source>
</reference>
<dbReference type="AlphaFoldDB" id="A0A9K3PSC7"/>
<accession>A0A9K3PSC7</accession>
<sequence>MQMAEFRRCPVKTNGNDCGLFALAVVWFLLCDKDIRPSVFTQAHIDTFPIEISPPSFASVGDVQLAERNTDAGPGMEFGPTEEPGQEQDPILDYEDNYFQENFSSKGVVCGTVDDVVVAINEYQESSGNVLSTVRTRGNARTFVCISHANCPFSVKFGPMPKQEGIFYKGSGLRRRWSKVFRPPDH</sequence>
<comment type="caution">
    <text evidence="1">The sequence shown here is derived from an EMBL/GenBank/DDBJ whole genome shotgun (WGS) entry which is preliminary data.</text>
</comment>
<organism evidence="1 2">
    <name type="scientific">Nitzschia inconspicua</name>
    <dbReference type="NCBI Taxonomy" id="303405"/>
    <lineage>
        <taxon>Eukaryota</taxon>
        <taxon>Sar</taxon>
        <taxon>Stramenopiles</taxon>
        <taxon>Ochrophyta</taxon>
        <taxon>Bacillariophyta</taxon>
        <taxon>Bacillariophyceae</taxon>
        <taxon>Bacillariophycidae</taxon>
        <taxon>Bacillariales</taxon>
        <taxon>Bacillariaceae</taxon>
        <taxon>Nitzschia</taxon>
    </lineage>
</organism>
<evidence type="ECO:0000313" key="2">
    <source>
        <dbReference type="Proteomes" id="UP000693970"/>
    </source>
</evidence>
<dbReference type="EMBL" id="JAGRRH010000014">
    <property type="protein sequence ID" value="KAG7357837.1"/>
    <property type="molecule type" value="Genomic_DNA"/>
</dbReference>